<protein>
    <submittedName>
        <fullName evidence="1">Uncharacterized protein</fullName>
    </submittedName>
</protein>
<gene>
    <name evidence="1" type="ORF">SAMN05444267_100421</name>
</gene>
<evidence type="ECO:0000313" key="1">
    <source>
        <dbReference type="EMBL" id="SHK43790.1"/>
    </source>
</evidence>
<evidence type="ECO:0000313" key="2">
    <source>
        <dbReference type="Proteomes" id="UP000184364"/>
    </source>
</evidence>
<dbReference type="STRING" id="1302687.SAMN05444267_100421"/>
<dbReference type="AlphaFoldDB" id="A0A1M6SGK6"/>
<proteinExistence type="predicted"/>
<sequence>MKNLYLPLNKLKFLFVMIFLFIVIFDKAQNVQLKSFIINDGLRKEILLINHYIKDLKQKKKISKEPVFVRFETGESPDGDFLNVRFLGNYYRNLSNDEELYYKANNDVIYIFDTTALNYLKNYIDFSLIKSYNNLQNYGEPKRDIGGFIVEMGELSFDISCDKFYLNLVTGMPNIDLYYKIKFSVIRGSIFYDTDSW</sequence>
<dbReference type="Proteomes" id="UP000184364">
    <property type="component" value="Unassembled WGS sequence"/>
</dbReference>
<organism evidence="1 2">
    <name type="scientific">Chryseobacterium polytrichastri</name>
    <dbReference type="NCBI Taxonomy" id="1302687"/>
    <lineage>
        <taxon>Bacteria</taxon>
        <taxon>Pseudomonadati</taxon>
        <taxon>Bacteroidota</taxon>
        <taxon>Flavobacteriia</taxon>
        <taxon>Flavobacteriales</taxon>
        <taxon>Weeksellaceae</taxon>
        <taxon>Chryseobacterium group</taxon>
        <taxon>Chryseobacterium</taxon>
    </lineage>
</organism>
<keyword evidence="2" id="KW-1185">Reference proteome</keyword>
<dbReference type="RefSeq" id="WP_139262507.1">
    <property type="nucleotide sequence ID" value="NZ_FRAV01000004.1"/>
</dbReference>
<accession>A0A1M6SGK6</accession>
<name>A0A1M6SGK6_9FLAO</name>
<reference evidence="2" key="1">
    <citation type="submission" date="2016-11" db="EMBL/GenBank/DDBJ databases">
        <authorList>
            <person name="Varghese N."/>
            <person name="Submissions S."/>
        </authorList>
    </citation>
    <scope>NUCLEOTIDE SEQUENCE [LARGE SCALE GENOMIC DNA]</scope>
    <source>
        <strain evidence="2">DSM 26899</strain>
    </source>
</reference>
<dbReference type="EMBL" id="FRAV01000004">
    <property type="protein sequence ID" value="SHK43790.1"/>
    <property type="molecule type" value="Genomic_DNA"/>
</dbReference>